<dbReference type="PROSITE" id="PS50157">
    <property type="entry name" value="ZINC_FINGER_C2H2_2"/>
    <property type="match status" value="1"/>
</dbReference>
<keyword evidence="6" id="KW-0539">Nucleus</keyword>
<dbReference type="Gene3D" id="3.30.160.60">
    <property type="entry name" value="Classic Zinc Finger"/>
    <property type="match status" value="2"/>
</dbReference>
<dbReference type="PANTHER" id="PTHR24404:SF114">
    <property type="entry name" value="KLUMPFUSS, ISOFORM B-RELATED"/>
    <property type="match status" value="1"/>
</dbReference>
<dbReference type="GO" id="GO:0006357">
    <property type="term" value="P:regulation of transcription by RNA polymerase II"/>
    <property type="evidence" value="ECO:0007669"/>
    <property type="project" value="TreeGrafter"/>
</dbReference>
<evidence type="ECO:0000256" key="4">
    <source>
        <dbReference type="ARBA" id="ARBA00022771"/>
    </source>
</evidence>
<evidence type="ECO:0000256" key="6">
    <source>
        <dbReference type="ARBA" id="ARBA00023242"/>
    </source>
</evidence>
<comment type="subcellular location">
    <subcellularLocation>
        <location evidence="1">Nucleus</location>
    </subcellularLocation>
</comment>
<keyword evidence="3" id="KW-0677">Repeat</keyword>
<feature type="compositionally biased region" description="Basic and acidic residues" evidence="8">
    <location>
        <begin position="26"/>
        <end position="35"/>
    </location>
</feature>
<dbReference type="AlphaFoldDB" id="A0AAN8FXT6"/>
<evidence type="ECO:0000259" key="9">
    <source>
        <dbReference type="PROSITE" id="PS50157"/>
    </source>
</evidence>
<feature type="domain" description="C2H2-type" evidence="9">
    <location>
        <begin position="391"/>
        <end position="419"/>
    </location>
</feature>
<dbReference type="InterPro" id="IPR013087">
    <property type="entry name" value="Znf_C2H2_type"/>
</dbReference>
<dbReference type="GO" id="GO:0003700">
    <property type="term" value="F:DNA-binding transcription factor activity"/>
    <property type="evidence" value="ECO:0007669"/>
    <property type="project" value="TreeGrafter"/>
</dbReference>
<proteinExistence type="predicted"/>
<feature type="region of interest" description="Disordered" evidence="8">
    <location>
        <begin position="22"/>
        <end position="70"/>
    </location>
</feature>
<dbReference type="GO" id="GO:0008270">
    <property type="term" value="F:zinc ion binding"/>
    <property type="evidence" value="ECO:0007669"/>
    <property type="project" value="UniProtKB-KW"/>
</dbReference>
<dbReference type="InterPro" id="IPR050589">
    <property type="entry name" value="Ikaros_C2H2-ZF"/>
</dbReference>
<dbReference type="Proteomes" id="UP001331761">
    <property type="component" value="Unassembled WGS sequence"/>
</dbReference>
<sequence length="684" mass="76982">MSSEADSLRRSKRKKFHLDVVSMHLVHPERRRTQPDRLTPSPDLLTRRASSLSPSAQNSPEPSDEKSRRIRRIPARNASYVFDDSDDDECRRGLEGTNLCVKCPARFETRPGLANHFKLHFVCVAIPLSLNFCEELFSYGLTEKNVVELRSELYLMYCRLQDELRCETSSSTELCLTSSPPQLSPPATYSACLPRSHTDPGHLSTPISHPDTPTSCRRTPAPVPPMTPPPHLVRVMNSSAILNRAFHENPRNCIQCPYKAKTGDRMKNHMIGHQKRTGFQCPFCTFKSESAGFLKRHVEIHGQKEYAWPPIYIGVNTRKCTAGPIEKRVQSRSTMKVLFLRCALQHATVGSPMKWPCPVAGCKFFAAVVSQHVVHHLSSHIPPKFRRLPHHMCLRCGVCFARAGALRIHSIIRHTRRHSSKALQYFMRERVGYNYVRCFTKAKFEIEEDEEKYQPSDGAIKVTPVKIEAEDMLAQAVTLFANGTGSEMCLEDHMIVHSEPSSVMDTGTVPSRSQSADGIRKSGSNETATSDCQKPSTLDDSGASTEETLNSSTEVEVKPPCIDVKAPLSIKVEPSVVSLMRPTKEVLPVLKRDRQNEERHQCPDCPFVESDEMIFNLHREMHGGRTRAFACNLCNYSCFAPETLHWHLSLHLPSLSPASVIAQRFLISILVFISKSSLFSENEV</sequence>
<feature type="region of interest" description="Disordered" evidence="8">
    <location>
        <begin position="197"/>
        <end position="219"/>
    </location>
</feature>
<keyword evidence="5" id="KW-0862">Zinc</keyword>
<gene>
    <name evidence="10" type="ORF">GCK32_011476</name>
</gene>
<organism evidence="10 11">
    <name type="scientific">Trichostrongylus colubriformis</name>
    <name type="common">Black scour worm</name>
    <dbReference type="NCBI Taxonomy" id="6319"/>
    <lineage>
        <taxon>Eukaryota</taxon>
        <taxon>Metazoa</taxon>
        <taxon>Ecdysozoa</taxon>
        <taxon>Nematoda</taxon>
        <taxon>Chromadorea</taxon>
        <taxon>Rhabditida</taxon>
        <taxon>Rhabditina</taxon>
        <taxon>Rhabditomorpha</taxon>
        <taxon>Strongyloidea</taxon>
        <taxon>Trichostrongylidae</taxon>
        <taxon>Trichostrongylus</taxon>
    </lineage>
</organism>
<evidence type="ECO:0000256" key="2">
    <source>
        <dbReference type="ARBA" id="ARBA00022723"/>
    </source>
</evidence>
<keyword evidence="2" id="KW-0479">Metal-binding</keyword>
<comment type="caution">
    <text evidence="10">The sequence shown here is derived from an EMBL/GenBank/DDBJ whole genome shotgun (WGS) entry which is preliminary data.</text>
</comment>
<dbReference type="PANTHER" id="PTHR24404">
    <property type="entry name" value="ZINC FINGER PROTEIN"/>
    <property type="match status" value="1"/>
</dbReference>
<evidence type="ECO:0000313" key="10">
    <source>
        <dbReference type="EMBL" id="KAK5983322.1"/>
    </source>
</evidence>
<feature type="compositionally biased region" description="Polar residues" evidence="8">
    <location>
        <begin position="500"/>
        <end position="554"/>
    </location>
</feature>
<evidence type="ECO:0000256" key="8">
    <source>
        <dbReference type="SAM" id="MobiDB-lite"/>
    </source>
</evidence>
<accession>A0AAN8FXT6</accession>
<evidence type="ECO:0000256" key="3">
    <source>
        <dbReference type="ARBA" id="ARBA00022737"/>
    </source>
</evidence>
<name>A0AAN8FXT6_TRICO</name>
<feature type="region of interest" description="Disordered" evidence="8">
    <location>
        <begin position="500"/>
        <end position="556"/>
    </location>
</feature>
<reference evidence="10 11" key="1">
    <citation type="submission" date="2019-10" db="EMBL/GenBank/DDBJ databases">
        <title>Assembly and Annotation for the nematode Trichostrongylus colubriformis.</title>
        <authorList>
            <person name="Martin J."/>
        </authorList>
    </citation>
    <scope>NUCLEOTIDE SEQUENCE [LARGE SCALE GENOMIC DNA]</scope>
    <source>
        <strain evidence="10">G859</strain>
        <tissue evidence="10">Whole worm</tissue>
    </source>
</reference>
<dbReference type="EMBL" id="WIXE01004124">
    <property type="protein sequence ID" value="KAK5983322.1"/>
    <property type="molecule type" value="Genomic_DNA"/>
</dbReference>
<evidence type="ECO:0000313" key="11">
    <source>
        <dbReference type="Proteomes" id="UP001331761"/>
    </source>
</evidence>
<dbReference type="SMART" id="SM00355">
    <property type="entry name" value="ZnF_C2H2"/>
    <property type="match status" value="7"/>
</dbReference>
<keyword evidence="11" id="KW-1185">Reference proteome</keyword>
<dbReference type="PROSITE" id="PS00028">
    <property type="entry name" value="ZINC_FINGER_C2H2_1"/>
    <property type="match status" value="3"/>
</dbReference>
<dbReference type="GO" id="GO:0005634">
    <property type="term" value="C:nucleus"/>
    <property type="evidence" value="ECO:0007669"/>
    <property type="project" value="UniProtKB-SubCell"/>
</dbReference>
<evidence type="ECO:0000256" key="7">
    <source>
        <dbReference type="PROSITE-ProRule" id="PRU00042"/>
    </source>
</evidence>
<dbReference type="GO" id="GO:0000978">
    <property type="term" value="F:RNA polymerase II cis-regulatory region sequence-specific DNA binding"/>
    <property type="evidence" value="ECO:0007669"/>
    <property type="project" value="TreeGrafter"/>
</dbReference>
<feature type="compositionally biased region" description="Polar residues" evidence="8">
    <location>
        <begin position="205"/>
        <end position="217"/>
    </location>
</feature>
<feature type="compositionally biased region" description="Polar residues" evidence="8">
    <location>
        <begin position="48"/>
        <end position="61"/>
    </location>
</feature>
<evidence type="ECO:0000256" key="5">
    <source>
        <dbReference type="ARBA" id="ARBA00022833"/>
    </source>
</evidence>
<evidence type="ECO:0000256" key="1">
    <source>
        <dbReference type="ARBA" id="ARBA00004123"/>
    </source>
</evidence>
<keyword evidence="4 7" id="KW-0863">Zinc-finger</keyword>
<protein>
    <recommendedName>
        <fullName evidence="9">C2H2-type domain-containing protein</fullName>
    </recommendedName>
</protein>